<reference evidence="1 2" key="1">
    <citation type="journal article" date="2019" name="Nat. Med.">
        <title>A library of human gut bacterial isolates paired with longitudinal multiomics data enables mechanistic microbiome research.</title>
        <authorList>
            <person name="Poyet M."/>
            <person name="Groussin M."/>
            <person name="Gibbons S.M."/>
            <person name="Avila-Pacheco J."/>
            <person name="Jiang X."/>
            <person name="Kearney S.M."/>
            <person name="Perrotta A.R."/>
            <person name="Berdy B."/>
            <person name="Zhao S."/>
            <person name="Lieberman T.D."/>
            <person name="Swanson P.K."/>
            <person name="Smith M."/>
            <person name="Roesemann S."/>
            <person name="Alexander J.E."/>
            <person name="Rich S.A."/>
            <person name="Livny J."/>
            <person name="Vlamakis H."/>
            <person name="Clish C."/>
            <person name="Bullock K."/>
            <person name="Deik A."/>
            <person name="Scott J."/>
            <person name="Pierce K.A."/>
            <person name="Xavier R.J."/>
            <person name="Alm E.J."/>
        </authorList>
    </citation>
    <scope>NUCLEOTIDE SEQUENCE [LARGE SCALE GENOMIC DNA]</scope>
    <source>
        <strain evidence="1 2">BIOML-A7</strain>
    </source>
</reference>
<dbReference type="Proteomes" id="UP000449193">
    <property type="component" value="Unassembled WGS sequence"/>
</dbReference>
<proteinExistence type="predicted"/>
<protein>
    <submittedName>
        <fullName evidence="1">Uncharacterized protein</fullName>
    </submittedName>
</protein>
<organism evidence="1 2">
    <name type="scientific">Ruthenibacterium lactatiformans</name>
    <dbReference type="NCBI Taxonomy" id="1550024"/>
    <lineage>
        <taxon>Bacteria</taxon>
        <taxon>Bacillati</taxon>
        <taxon>Bacillota</taxon>
        <taxon>Clostridia</taxon>
        <taxon>Eubacteriales</taxon>
        <taxon>Oscillospiraceae</taxon>
        <taxon>Ruthenibacterium</taxon>
    </lineage>
</organism>
<comment type="caution">
    <text evidence="1">The sequence shown here is derived from an EMBL/GenBank/DDBJ whole genome shotgun (WGS) entry which is preliminary data.</text>
</comment>
<evidence type="ECO:0000313" key="2">
    <source>
        <dbReference type="Proteomes" id="UP000449193"/>
    </source>
</evidence>
<name>A0A6I3Q5J4_9FIRM</name>
<gene>
    <name evidence="1" type="ORF">GMD52_06705</name>
</gene>
<dbReference type="EMBL" id="WMZR01000007">
    <property type="protein sequence ID" value="MTS51225.1"/>
    <property type="molecule type" value="Genomic_DNA"/>
</dbReference>
<dbReference type="RefSeq" id="WP_155201383.1">
    <property type="nucleotide sequence ID" value="NZ_WMZL01000009.1"/>
</dbReference>
<accession>A0A6I3Q5J4</accession>
<dbReference type="AlphaFoldDB" id="A0A6I3Q5J4"/>
<sequence>MENVFACPMAIRNLLDALFPLYGLPYAQAAAELEMAAAAAATLARFFRRAERECAVKLPRAKSAPPSP</sequence>
<evidence type="ECO:0000313" key="1">
    <source>
        <dbReference type="EMBL" id="MTS51225.1"/>
    </source>
</evidence>